<evidence type="ECO:0000256" key="7">
    <source>
        <dbReference type="SAM" id="Phobius"/>
    </source>
</evidence>
<evidence type="ECO:0000256" key="1">
    <source>
        <dbReference type="ARBA" id="ARBA00004473"/>
    </source>
</evidence>
<dbReference type="GO" id="GO:0071765">
    <property type="term" value="P:nuclear inner membrane organization"/>
    <property type="evidence" value="ECO:0007669"/>
    <property type="project" value="InterPro"/>
</dbReference>
<evidence type="ECO:0000313" key="9">
    <source>
        <dbReference type="EMBL" id="EON62784.1"/>
    </source>
</evidence>
<feature type="domain" description="Ima1 N-terminal" evidence="8">
    <location>
        <begin position="9"/>
        <end position="136"/>
    </location>
</feature>
<evidence type="ECO:0000256" key="2">
    <source>
        <dbReference type="ARBA" id="ARBA00022692"/>
    </source>
</evidence>
<dbReference type="InterPro" id="IPR042321">
    <property type="entry name" value="Ima1"/>
</dbReference>
<feature type="region of interest" description="Disordered" evidence="6">
    <location>
        <begin position="532"/>
        <end position="571"/>
    </location>
</feature>
<evidence type="ECO:0000259" key="8">
    <source>
        <dbReference type="Pfam" id="PF09779"/>
    </source>
</evidence>
<gene>
    <name evidence="9" type="ORF">W97_02009</name>
</gene>
<name>R7YLT9_CONA1</name>
<dbReference type="EMBL" id="JH767560">
    <property type="protein sequence ID" value="EON62784.1"/>
    <property type="molecule type" value="Genomic_DNA"/>
</dbReference>
<evidence type="ECO:0000313" key="10">
    <source>
        <dbReference type="Proteomes" id="UP000016924"/>
    </source>
</evidence>
<dbReference type="HOGENOM" id="CLU_013127_1_1_1"/>
<sequence length="665" mass="72914">MPTLLRRNLTCFYCGNRSSKKQDGKVRQWQCETCQAVNYLDKNGQITDPPAIQTPTGAQFAQPVLRSTSPELSAPADNLFCSTCLKNQHILTTALASYLPPPSDPRYREFEDAAAEYRNKLERRYPQVCADCAPRVERRIRAAGYAAKTDHLRRMMAKTQGGGARVGKRKLSWRDVVLLLAGLAWWTSLAGQLAWDLLGALVSLNRDVGLRPEESWVDVAACVWQAVRYKEVERSCFTWSTYHARVALVFGIASCWWNNKLRTKLHEPSGRLIGLGEHLRLQAAVLVVRAISVWMLHEPEGAKLSLAMFQAAHLFMVVFMLLTTFVSTRLVKIDHTPLVSFQDSVGPLLPEQQQPVDDSSADPLDLFSALPDASKTPLKQSSAYIKPFPINNLVGPKSSSQILDSLATPLTARRSSAHSIASTVTATETDYDPDNAMEWTPTKPSDFGSSFSSSFSFPSEPQRKPLFQPSKPGQLSALDAARNTTTIQSPFHGTLPPAPLAPAHKLRNPPKHNVFRQTPLSKQRDFFSRMMLGKPASSSNDTAAEDDEAGTARKNPFDLPPAVTGRRPGTAELAEGKLRIREEVPDTGLEGLFSSVFSLGEVPEPRVGGVAVGERGDIEQMGQRGSKWAVPIVVAVAVAALGVVGSVGKEWWRARGRGDGLDVGL</sequence>
<dbReference type="STRING" id="1168221.R7YLT9"/>
<comment type="subcellular location">
    <subcellularLocation>
        <location evidence="1">Nucleus inner membrane</location>
        <topology evidence="1">Multi-pass membrane protein</topology>
    </subcellularLocation>
</comment>
<keyword evidence="2 7" id="KW-0812">Transmembrane</keyword>
<dbReference type="OrthoDB" id="5966927at2759"/>
<dbReference type="PANTHER" id="PTHR28538:SF1">
    <property type="entry name" value="INTEGRAL INNER NUCLEAR MEMBRANE PROTEIN IMA1"/>
    <property type="match status" value="1"/>
</dbReference>
<feature type="transmembrane region" description="Helical" evidence="7">
    <location>
        <begin position="628"/>
        <end position="648"/>
    </location>
</feature>
<dbReference type="GO" id="GO:0005637">
    <property type="term" value="C:nuclear inner membrane"/>
    <property type="evidence" value="ECO:0007669"/>
    <property type="project" value="UniProtKB-SubCell"/>
</dbReference>
<dbReference type="OMA" id="DPNPFRH"/>
<dbReference type="Proteomes" id="UP000016924">
    <property type="component" value="Unassembled WGS sequence"/>
</dbReference>
<evidence type="ECO:0000256" key="6">
    <source>
        <dbReference type="SAM" id="MobiDB-lite"/>
    </source>
</evidence>
<proteinExistence type="predicted"/>
<dbReference type="PANTHER" id="PTHR28538">
    <property type="entry name" value="INTEGRAL INNER NUCLEAR MEMBRANE PROTEIN IMA1"/>
    <property type="match status" value="1"/>
</dbReference>
<reference evidence="10" key="1">
    <citation type="submission" date="2012-06" db="EMBL/GenBank/DDBJ databases">
        <title>The genome sequence of Coniosporium apollinis CBS 100218.</title>
        <authorList>
            <consortium name="The Broad Institute Genome Sequencing Platform"/>
            <person name="Cuomo C."/>
            <person name="Gorbushina A."/>
            <person name="Noack S."/>
            <person name="Walker B."/>
            <person name="Young S.K."/>
            <person name="Zeng Q."/>
            <person name="Gargeya S."/>
            <person name="Fitzgerald M."/>
            <person name="Haas B."/>
            <person name="Abouelleil A."/>
            <person name="Alvarado L."/>
            <person name="Arachchi H.M."/>
            <person name="Berlin A.M."/>
            <person name="Chapman S.B."/>
            <person name="Goldberg J."/>
            <person name="Griggs A."/>
            <person name="Gujja S."/>
            <person name="Hansen M."/>
            <person name="Howarth C."/>
            <person name="Imamovic A."/>
            <person name="Larimer J."/>
            <person name="McCowan C."/>
            <person name="Montmayeur A."/>
            <person name="Murphy C."/>
            <person name="Neiman D."/>
            <person name="Pearson M."/>
            <person name="Priest M."/>
            <person name="Roberts A."/>
            <person name="Saif S."/>
            <person name="Shea T."/>
            <person name="Sisk P."/>
            <person name="Sykes S."/>
            <person name="Wortman J."/>
            <person name="Nusbaum C."/>
            <person name="Birren B."/>
        </authorList>
    </citation>
    <scope>NUCLEOTIDE SEQUENCE [LARGE SCALE GENOMIC DNA]</scope>
    <source>
        <strain evidence="10">CBS 100218</strain>
    </source>
</reference>
<dbReference type="GO" id="GO:0044732">
    <property type="term" value="C:mitotic spindle pole body"/>
    <property type="evidence" value="ECO:0007669"/>
    <property type="project" value="TreeGrafter"/>
</dbReference>
<protein>
    <recommendedName>
        <fullName evidence="8">Ima1 N-terminal domain-containing protein</fullName>
    </recommendedName>
</protein>
<keyword evidence="10" id="KW-1185">Reference proteome</keyword>
<keyword evidence="5" id="KW-0539">Nucleus</keyword>
<keyword evidence="4 7" id="KW-0472">Membrane</keyword>
<dbReference type="GO" id="GO:0034992">
    <property type="term" value="C:microtubule organizing center attachment site"/>
    <property type="evidence" value="ECO:0007669"/>
    <property type="project" value="TreeGrafter"/>
</dbReference>
<dbReference type="AlphaFoldDB" id="R7YLT9"/>
<dbReference type="GeneID" id="19899320"/>
<organism evidence="9 10">
    <name type="scientific">Coniosporium apollinis (strain CBS 100218)</name>
    <name type="common">Rock-inhabiting black yeast</name>
    <dbReference type="NCBI Taxonomy" id="1168221"/>
    <lineage>
        <taxon>Eukaryota</taxon>
        <taxon>Fungi</taxon>
        <taxon>Dikarya</taxon>
        <taxon>Ascomycota</taxon>
        <taxon>Pezizomycotina</taxon>
        <taxon>Dothideomycetes</taxon>
        <taxon>Dothideomycetes incertae sedis</taxon>
        <taxon>Coniosporium</taxon>
    </lineage>
</organism>
<keyword evidence="3 7" id="KW-1133">Transmembrane helix</keyword>
<dbReference type="InterPro" id="IPR018617">
    <property type="entry name" value="Ima1_N"/>
</dbReference>
<evidence type="ECO:0000256" key="4">
    <source>
        <dbReference type="ARBA" id="ARBA00023136"/>
    </source>
</evidence>
<evidence type="ECO:0000256" key="5">
    <source>
        <dbReference type="ARBA" id="ARBA00023242"/>
    </source>
</evidence>
<dbReference type="GO" id="GO:0034506">
    <property type="term" value="C:chromosome, centromeric core domain"/>
    <property type="evidence" value="ECO:0007669"/>
    <property type="project" value="TreeGrafter"/>
</dbReference>
<dbReference type="eggNOG" id="KOG4623">
    <property type="taxonomic scope" value="Eukaryota"/>
</dbReference>
<accession>R7YLT9</accession>
<dbReference type="Pfam" id="PF09779">
    <property type="entry name" value="Ima1_N"/>
    <property type="match status" value="1"/>
</dbReference>
<dbReference type="RefSeq" id="XP_007778101.1">
    <property type="nucleotide sequence ID" value="XM_007779911.1"/>
</dbReference>
<evidence type="ECO:0000256" key="3">
    <source>
        <dbReference type="ARBA" id="ARBA00022989"/>
    </source>
</evidence>